<keyword evidence="6" id="KW-0963">Cytoplasm</keyword>
<feature type="binding site" evidence="6">
    <location>
        <begin position="16"/>
        <end position="23"/>
    </location>
    <ligand>
        <name>GTP</name>
        <dbReference type="ChEBI" id="CHEBI:37565"/>
    </ligand>
</feature>
<evidence type="ECO:0000313" key="8">
    <source>
        <dbReference type="EMBL" id="EIN00092.1"/>
    </source>
</evidence>
<protein>
    <recommendedName>
        <fullName evidence="6">Urease accessory protein UreG</fullName>
    </recommendedName>
</protein>
<evidence type="ECO:0000256" key="5">
    <source>
        <dbReference type="ARBA" id="ARBA00023186"/>
    </source>
</evidence>
<dbReference type="Proteomes" id="UP000004980">
    <property type="component" value="Unassembled WGS sequence"/>
</dbReference>
<evidence type="ECO:0000256" key="2">
    <source>
        <dbReference type="ARBA" id="ARBA00022741"/>
    </source>
</evidence>
<dbReference type="CDD" id="cd05540">
    <property type="entry name" value="UreG"/>
    <property type="match status" value="1"/>
</dbReference>
<sequence>MHRTKKLPPLRVGVGGPVGSGKTTLLEMLCKAMRDKYDLIAITNDIYTKEDQRLLTVAGALPAERIMGVETGGCPHTAIREDASINLEAVDRMLTRFPDADIVFIESGGDNLAATFSPELSDLTIYVIDVAGGEKIPRKGGPGITKSDLLVINKTDLAPMVGANLDVMASDAAKMRGARPFVMCNLKALEGLDRVVSFIEEKGLLRV</sequence>
<keyword evidence="4 6" id="KW-0342">GTP-binding</keyword>
<dbReference type="Pfam" id="PF02492">
    <property type="entry name" value="cobW"/>
    <property type="match status" value="1"/>
</dbReference>
<dbReference type="NCBIfam" id="TIGR00101">
    <property type="entry name" value="ureG"/>
    <property type="match status" value="1"/>
</dbReference>
<keyword evidence="9" id="KW-1185">Reference proteome</keyword>
<keyword evidence="3 6" id="KW-0996">Nickel insertion</keyword>
<dbReference type="InterPro" id="IPR027417">
    <property type="entry name" value="P-loop_NTPase"/>
</dbReference>
<dbReference type="Gene3D" id="3.40.50.300">
    <property type="entry name" value="P-loop containing nucleotide triphosphate hydrolases"/>
    <property type="match status" value="1"/>
</dbReference>
<reference evidence="8 9" key="1">
    <citation type="journal article" date="2012" name="J. Bacteriol.">
        <title>Draft Genome Sequence of the Soil Bacterium Burkholderia terrae Strain BS001, Which Interacts with Fungal Surface Structures.</title>
        <authorList>
            <person name="Nazir R."/>
            <person name="Hansen M.A."/>
            <person name="Sorensen S."/>
            <person name="van Elsas J.D."/>
        </authorList>
    </citation>
    <scope>NUCLEOTIDE SEQUENCE [LARGE SCALE GENOMIC DNA]</scope>
    <source>
        <strain evidence="8 9">BS001</strain>
    </source>
</reference>
<comment type="subunit">
    <text evidence="6">Homodimer. UreD, UreF and UreG form a complex that acts as a GTP-hydrolysis-dependent molecular chaperone, activating the urease apoprotein by helping to assemble the nickel containing metallocenter of UreC. The UreE protein probably delivers the nickel.</text>
</comment>
<comment type="similarity">
    <text evidence="1 6">Belongs to the SIMIBI class G3E GTPase family. UreG subfamily.</text>
</comment>
<keyword evidence="2 6" id="KW-0547">Nucleotide-binding</keyword>
<dbReference type="HAMAP" id="MF_01389">
    <property type="entry name" value="UreG"/>
    <property type="match status" value="1"/>
</dbReference>
<comment type="function">
    <text evidence="6">Facilitates the functional incorporation of the urease nickel metallocenter. This process requires GTP hydrolysis, probably effectuated by UreG.</text>
</comment>
<dbReference type="PANTHER" id="PTHR31715:SF0">
    <property type="entry name" value="UREASE ACCESSORY PROTEIN G"/>
    <property type="match status" value="1"/>
</dbReference>
<evidence type="ECO:0000259" key="7">
    <source>
        <dbReference type="Pfam" id="PF02492"/>
    </source>
</evidence>
<dbReference type="PIRSF" id="PIRSF005624">
    <property type="entry name" value="Ni-bind_GTPase"/>
    <property type="match status" value="1"/>
</dbReference>
<feature type="domain" description="CobW/HypB/UreG nucleotide-binding" evidence="7">
    <location>
        <begin position="12"/>
        <end position="182"/>
    </location>
</feature>
<accession>A0ABN0FMS0</accession>
<name>A0ABN0FMS0_9BURK</name>
<evidence type="ECO:0000256" key="6">
    <source>
        <dbReference type="HAMAP-Rule" id="MF_01389"/>
    </source>
</evidence>
<dbReference type="InterPro" id="IPR003495">
    <property type="entry name" value="CobW/HypB/UreG_nucleotide-bd"/>
</dbReference>
<comment type="subcellular location">
    <subcellularLocation>
        <location evidence="6">Cytoplasm</location>
    </subcellularLocation>
</comment>
<keyword evidence="5 6" id="KW-0143">Chaperone</keyword>
<proteinExistence type="inferred from homology"/>
<comment type="caution">
    <text evidence="8">The sequence shown here is derived from an EMBL/GenBank/DDBJ whole genome shotgun (WGS) entry which is preliminary data.</text>
</comment>
<evidence type="ECO:0000256" key="4">
    <source>
        <dbReference type="ARBA" id="ARBA00023134"/>
    </source>
</evidence>
<dbReference type="InterPro" id="IPR004400">
    <property type="entry name" value="UreG"/>
</dbReference>
<evidence type="ECO:0000256" key="1">
    <source>
        <dbReference type="ARBA" id="ARBA00005732"/>
    </source>
</evidence>
<dbReference type="PANTHER" id="PTHR31715">
    <property type="entry name" value="UREASE ACCESSORY PROTEIN G"/>
    <property type="match status" value="1"/>
</dbReference>
<organism evidence="8 9">
    <name type="scientific">Paraburkholderia hospita</name>
    <dbReference type="NCBI Taxonomy" id="169430"/>
    <lineage>
        <taxon>Bacteria</taxon>
        <taxon>Pseudomonadati</taxon>
        <taxon>Pseudomonadota</taxon>
        <taxon>Betaproteobacteria</taxon>
        <taxon>Burkholderiales</taxon>
        <taxon>Burkholderiaceae</taxon>
        <taxon>Paraburkholderia</taxon>
    </lineage>
</organism>
<dbReference type="SUPFAM" id="SSF52540">
    <property type="entry name" value="P-loop containing nucleoside triphosphate hydrolases"/>
    <property type="match status" value="1"/>
</dbReference>
<dbReference type="EMBL" id="AKAU01000083">
    <property type="protein sequence ID" value="EIN00092.1"/>
    <property type="molecule type" value="Genomic_DNA"/>
</dbReference>
<gene>
    <name evidence="6" type="primary">ureG</name>
    <name evidence="8" type="ORF">WQE_15704</name>
</gene>
<evidence type="ECO:0000313" key="9">
    <source>
        <dbReference type="Proteomes" id="UP000004980"/>
    </source>
</evidence>
<evidence type="ECO:0000256" key="3">
    <source>
        <dbReference type="ARBA" id="ARBA00022988"/>
    </source>
</evidence>